<reference evidence="1" key="1">
    <citation type="submission" date="2023-03" db="EMBL/GenBank/DDBJ databases">
        <title>Lomoglobus Profundus gen. nov., sp. nov., a novel member of the phylum Verrucomicrobia, isolated from deep-marine sediment of South China Sea.</title>
        <authorList>
            <person name="Ahmad T."/>
            <person name="Ishaq S.E."/>
            <person name="Wang F."/>
        </authorList>
    </citation>
    <scope>NUCLEOTIDE SEQUENCE</scope>
    <source>
        <strain evidence="1">LMO-M01</strain>
    </source>
</reference>
<gene>
    <name evidence="1" type="ORF">PXH66_18485</name>
</gene>
<name>A0AAE9ZWT7_9BACT</name>
<accession>A0AAE9ZWT7</accession>
<proteinExistence type="predicted"/>
<organism evidence="1 2">
    <name type="scientific">Synoicihabitans lomoniglobus</name>
    <dbReference type="NCBI Taxonomy" id="2909285"/>
    <lineage>
        <taxon>Bacteria</taxon>
        <taxon>Pseudomonadati</taxon>
        <taxon>Verrucomicrobiota</taxon>
        <taxon>Opitutia</taxon>
        <taxon>Opitutales</taxon>
        <taxon>Opitutaceae</taxon>
        <taxon>Synoicihabitans</taxon>
    </lineage>
</organism>
<dbReference type="Proteomes" id="UP001218638">
    <property type="component" value="Chromosome"/>
</dbReference>
<dbReference type="KEGG" id="slom:PXH66_18485"/>
<dbReference type="EMBL" id="CP119075">
    <property type="protein sequence ID" value="WED64330.1"/>
    <property type="molecule type" value="Genomic_DNA"/>
</dbReference>
<protein>
    <submittedName>
        <fullName evidence="1">Uncharacterized protein</fullName>
    </submittedName>
</protein>
<dbReference type="AlphaFoldDB" id="A0AAE9ZWT7"/>
<sequence>MKLPRLPDLTGGDQRQVNGMVRRLHRAETRSELAAAFITEIDCCLPGDMAGWGEMSPDYEQFTGMEISPAYLATTARLVEPISQLLPHHPALEAVGWSGSRVQPRRISDFQSLPRFRDNPLHREAYRHLDANHQVAFSPGVGGDSAVVISLNRKHTDYSARDCQKLHLLGLLIGELLGGPRKGSGFGVWGRSWWSGAKFERLSVSAWIRDLRAARQGSRRDSEEARNRIGS</sequence>
<keyword evidence="2" id="KW-1185">Reference proteome</keyword>
<evidence type="ECO:0000313" key="2">
    <source>
        <dbReference type="Proteomes" id="UP001218638"/>
    </source>
</evidence>
<dbReference type="RefSeq" id="WP_330931005.1">
    <property type="nucleotide sequence ID" value="NZ_CP119075.1"/>
</dbReference>
<evidence type="ECO:0000313" key="1">
    <source>
        <dbReference type="EMBL" id="WED64330.1"/>
    </source>
</evidence>